<evidence type="ECO:0000256" key="8">
    <source>
        <dbReference type="ARBA" id="ARBA00023125"/>
    </source>
</evidence>
<dbReference type="PIRSF" id="PIRSF000980">
    <property type="entry name" value="RecC"/>
    <property type="match status" value="1"/>
</dbReference>
<dbReference type="PANTHER" id="PTHR30591:SF1">
    <property type="entry name" value="RECBCD ENZYME SUBUNIT RECC"/>
    <property type="match status" value="1"/>
</dbReference>
<dbReference type="InterPro" id="IPR011335">
    <property type="entry name" value="Restrct_endonuc-II-like"/>
</dbReference>
<evidence type="ECO:0000256" key="5">
    <source>
        <dbReference type="ARBA" id="ARBA00022806"/>
    </source>
</evidence>
<dbReference type="InterPro" id="IPR013986">
    <property type="entry name" value="DExx_box_DNA_helicase_dom_sf"/>
</dbReference>
<keyword evidence="3 10" id="KW-0227">DNA damage</keyword>
<dbReference type="GO" id="GO:0003677">
    <property type="term" value="F:DNA binding"/>
    <property type="evidence" value="ECO:0007669"/>
    <property type="project" value="UniProtKB-UniRule"/>
</dbReference>
<keyword evidence="2 10" id="KW-0547">Nucleotide-binding</keyword>
<comment type="similarity">
    <text evidence="10">Belongs to the RecC family.</text>
</comment>
<evidence type="ECO:0000256" key="4">
    <source>
        <dbReference type="ARBA" id="ARBA00022801"/>
    </source>
</evidence>
<dbReference type="Proteomes" id="UP000509784">
    <property type="component" value="Chromosome"/>
</dbReference>
<dbReference type="Gene3D" id="1.10.10.990">
    <property type="match status" value="1"/>
</dbReference>
<dbReference type="Pfam" id="PF17946">
    <property type="entry name" value="RecC_C"/>
    <property type="match status" value="1"/>
</dbReference>
<evidence type="ECO:0000256" key="1">
    <source>
        <dbReference type="ARBA" id="ARBA00022722"/>
    </source>
</evidence>
<keyword evidence="1 10" id="KW-0540">Nuclease</keyword>
<dbReference type="Gene3D" id="1.10.10.160">
    <property type="match status" value="1"/>
</dbReference>
<evidence type="ECO:0000256" key="9">
    <source>
        <dbReference type="ARBA" id="ARBA00023204"/>
    </source>
</evidence>
<evidence type="ECO:0000256" key="10">
    <source>
        <dbReference type="HAMAP-Rule" id="MF_01486"/>
    </source>
</evidence>
<comment type="miscellaneous">
    <text evidence="10">In the RecBCD complex, RecB has a slow 3'-5' helicase, an exonuclease activity and loads RecA onto ssDNA, RecD has a fast 5'-3' helicase activity, while RecC stimulates the ATPase and processivity of the RecB helicase and contributes to recognition of the Chi site.</text>
</comment>
<keyword evidence="4 10" id="KW-0378">Hydrolase</keyword>
<dbReference type="NCBIfam" id="TIGR01450">
    <property type="entry name" value="recC"/>
    <property type="match status" value="1"/>
</dbReference>
<name>A0ABD7A628_9PAST</name>
<dbReference type="GO" id="GO:0000724">
    <property type="term" value="P:double-strand break repair via homologous recombination"/>
    <property type="evidence" value="ECO:0007669"/>
    <property type="project" value="UniProtKB-UniRule"/>
</dbReference>
<dbReference type="GO" id="GO:0004527">
    <property type="term" value="F:exonuclease activity"/>
    <property type="evidence" value="ECO:0007669"/>
    <property type="project" value="UniProtKB-KW"/>
</dbReference>
<evidence type="ECO:0000256" key="3">
    <source>
        <dbReference type="ARBA" id="ARBA00022763"/>
    </source>
</evidence>
<proteinExistence type="inferred from homology"/>
<dbReference type="Gene3D" id="3.40.50.10930">
    <property type="match status" value="1"/>
</dbReference>
<dbReference type="SUPFAM" id="SSF52540">
    <property type="entry name" value="P-loop containing nucleoside triphosphate hydrolases"/>
    <property type="match status" value="2"/>
</dbReference>
<dbReference type="Pfam" id="PF04257">
    <property type="entry name" value="Exonuc_V_gamma"/>
    <property type="match status" value="1"/>
</dbReference>
<reference evidence="12 13" key="1">
    <citation type="submission" date="2020-06" db="EMBL/GenBank/DDBJ databases">
        <title>Mannheimia pernigra sp. nov. isolated from bovine respiratory tract.</title>
        <authorList>
            <person name="Kuhnert P."/>
            <person name="Akarsu-Egger H."/>
        </authorList>
    </citation>
    <scope>NUCLEOTIDE SEQUENCE [LARGE SCALE GENOMIC DNA]</scope>
    <source>
        <strain evidence="12 13">17CN0883</strain>
    </source>
</reference>
<dbReference type="Gene3D" id="3.40.50.300">
    <property type="entry name" value="P-loop containing nucleotide triphosphate hydrolases"/>
    <property type="match status" value="2"/>
</dbReference>
<keyword evidence="6 10" id="KW-0269">Exonuclease</keyword>
<evidence type="ECO:0000256" key="2">
    <source>
        <dbReference type="ARBA" id="ARBA00022741"/>
    </source>
</evidence>
<keyword evidence="7 10" id="KW-0067">ATP-binding</keyword>
<feature type="domain" description="RecC C-terminal" evidence="11">
    <location>
        <begin position="818"/>
        <end position="1029"/>
    </location>
</feature>
<dbReference type="AlphaFoldDB" id="A0ABD7A628"/>
<organism evidence="12 13">
    <name type="scientific">Mannheimia pernigra</name>
    <dbReference type="NCBI Taxonomy" id="111844"/>
    <lineage>
        <taxon>Bacteria</taxon>
        <taxon>Pseudomonadati</taxon>
        <taxon>Pseudomonadota</taxon>
        <taxon>Gammaproteobacteria</taxon>
        <taxon>Pasteurellales</taxon>
        <taxon>Pasteurellaceae</taxon>
        <taxon>Mannheimia</taxon>
    </lineage>
</organism>
<dbReference type="SUPFAM" id="SSF52980">
    <property type="entry name" value="Restriction endonuclease-like"/>
    <property type="match status" value="1"/>
</dbReference>
<evidence type="ECO:0000259" key="11">
    <source>
        <dbReference type="Pfam" id="PF17946"/>
    </source>
</evidence>
<dbReference type="KEGG" id="mpeg:HV560_01335"/>
<dbReference type="InterPro" id="IPR041500">
    <property type="entry name" value="RecC_C"/>
</dbReference>
<evidence type="ECO:0000313" key="13">
    <source>
        <dbReference type="Proteomes" id="UP000509784"/>
    </source>
</evidence>
<protein>
    <recommendedName>
        <fullName evidence="10">RecBCD enzyme subunit RecC</fullName>
    </recommendedName>
    <alternativeName>
        <fullName evidence="10">Exonuclease V subunit RecC</fullName>
        <shortName evidence="10">ExoV subunit RecC</shortName>
    </alternativeName>
    <alternativeName>
        <fullName evidence="10">Helicase/nuclease RecBCD subunit RecC</fullName>
    </alternativeName>
</protein>
<dbReference type="GO" id="GO:0003678">
    <property type="term" value="F:DNA helicase activity"/>
    <property type="evidence" value="ECO:0007669"/>
    <property type="project" value="UniProtKB-UniRule"/>
</dbReference>
<accession>A0ABD7A628</accession>
<evidence type="ECO:0000256" key="7">
    <source>
        <dbReference type="ARBA" id="ARBA00022840"/>
    </source>
</evidence>
<dbReference type="HAMAP" id="MF_01486">
    <property type="entry name" value="RecC"/>
    <property type="match status" value="1"/>
</dbReference>
<dbReference type="PANTHER" id="PTHR30591">
    <property type="entry name" value="RECBCD ENZYME SUBUNIT RECC"/>
    <property type="match status" value="1"/>
</dbReference>
<gene>
    <name evidence="10 12" type="primary">recC</name>
    <name evidence="12" type="ORF">HV560_01335</name>
</gene>
<dbReference type="RefSeq" id="WP_176811992.1">
    <property type="nucleotide sequence ID" value="NZ_CP055305.1"/>
</dbReference>
<dbReference type="InterPro" id="IPR027417">
    <property type="entry name" value="P-loop_NTPase"/>
</dbReference>
<sequence length="1095" mass="127164">MFTLYQSNQIASLAEMLVKVQQVNPLKDPFEPETILIQSQGMAQWLQMQIAEVSGVMGNCNFLYPTTFLWQQYRVLFPELPKENIFDRNSMAWRIMRLLPGCLHQAEFAPLRHYLANQPSEEQYQLKLYQLSAKIAELFDQYLVYRPHWLVHWEENNLQAVENELRSAIASKNIDLNLITADMKWQSHLWQQIVQDLEFSVDNRIFTTSHRAYLQQNYFEKLDNLTDAEREKLPKRIFVFGISAFSPLQLAVFKKLSEHCDIHIFFFNPSEKYWGDSIEDKVWQKLALTHKISPEDLDTLLMEQSNKLLNLWGKQGRDFLAQLMEFEPNTIDVFIEPDESSNLNKLKKQIFISENNATIDHLIEDHSIQIHACHSQMREVEVLHNQLLNLFEKDKTLRPKDIIVMSPDINKYAPYIDAVFSRYAGSRDPRYIPFSLSDQLWTKIDPIINSFLQLLAMKESQFNAEYVFDLLEVGAIQARFSFSSEDIYTLRIWAKNAGVRSGTDIQQPYWYNYNSWENGLNRLLLGSSLKESHGIWENTLAFSDSYGLNAELVGRLASFVSVLLEWVKRIQLPQSLAQWHLAVKTLIADLYQENAENAASILLLNTVNDEVLALISTTRFAENLHIEILALIFNQQLNQSSQQLNFLAGRVNFATLLPMRAIPFKVVCLLGMNESDFPRQQQINSFDLMRYAPQKGDRAKRDDDRYLFLEALLSAQDVFYISYIGQSQKDGKERLPSILVSQLLDIINDSLEPEFKQKLGSDAENVLVRKQPLTVFSKKNFTHVRDSAYNAEWIINPTATHQEFLSEPLNTDMEDDISIEIENLIRFVQNPIKFFFTNVLGISFNTHDDTIDDSEIFAMSGLDNYIVLNELLDIAPEQQEQFFKQEQLKGNLPASNFAKITQQDLANKISDMRATLAPYLMKESTVLSFNQSIVIDEKVINLYGNMTNLYDDEMVRWRVGRLRDKDKIEVWIYHLLLCIYCPEKMVKFYYREGGQIGELSFEKLSSEEALFQLMLYIKDYLAGLSQAQIVIYHNIQRYLNNKGENIEKALSDLAEEDGRDGSYLNRILSQTTALNSQAIYQRTVSWFGLMNEKIR</sequence>
<comment type="function">
    <text evidence="10">A helicase/nuclease that prepares dsDNA breaks (DSB) for recombinational DNA repair. Binds to DSBs and unwinds DNA via a highly rapid and processive ATP-dependent bidirectional helicase activity. Unwinds dsDNA until it encounters a Chi (crossover hotspot instigator) sequence from the 3' direction. Cuts ssDNA a few nucleotides 3' to the Chi site. The properties and activities of the enzyme are changed at Chi. The Chi-altered holoenzyme produces a long 3'-ssDNA overhang and facilitates RecA-binding to the ssDNA for homologous DNA recombination and repair. Holoenzyme degrades any linearized DNA that is unable to undergo homologous recombination. In the holoenzyme this subunit recognizes the wild-type Chi sequence, and when added to isolated RecB increases its ATP-dependent helicase processivity.</text>
</comment>
<dbReference type="InterPro" id="IPR006697">
    <property type="entry name" value="RecC"/>
</dbReference>
<evidence type="ECO:0000256" key="6">
    <source>
        <dbReference type="ARBA" id="ARBA00022839"/>
    </source>
</evidence>
<dbReference type="EMBL" id="CP055305">
    <property type="protein sequence ID" value="QLB41580.1"/>
    <property type="molecule type" value="Genomic_DNA"/>
</dbReference>
<comment type="subunit">
    <text evidence="10">Heterotrimer of RecB, RecC and RecD. All subunits contribute to DNA-binding.</text>
</comment>
<keyword evidence="9 10" id="KW-0234">DNA repair</keyword>
<keyword evidence="5 10" id="KW-0347">Helicase</keyword>
<keyword evidence="8 10" id="KW-0238">DNA-binding</keyword>
<dbReference type="GO" id="GO:0005524">
    <property type="term" value="F:ATP binding"/>
    <property type="evidence" value="ECO:0007669"/>
    <property type="project" value="UniProtKB-UniRule"/>
</dbReference>
<evidence type="ECO:0000313" key="12">
    <source>
        <dbReference type="EMBL" id="QLB41580.1"/>
    </source>
</evidence>